<feature type="compositionally biased region" description="Basic and acidic residues" evidence="1">
    <location>
        <begin position="974"/>
        <end position="988"/>
    </location>
</feature>
<dbReference type="EMBL" id="CAICTM010000119">
    <property type="protein sequence ID" value="CAB9501839.1"/>
    <property type="molecule type" value="Genomic_DNA"/>
</dbReference>
<keyword evidence="3" id="KW-1185">Reference proteome</keyword>
<evidence type="ECO:0000313" key="2">
    <source>
        <dbReference type="EMBL" id="CAB9501839.1"/>
    </source>
</evidence>
<sequence>MKSLSLPITTILVVAVLAVLWQVLLKFHVSEWQDSKDPRVAAVSATFQELLHDDDNKNNNDLTIANRGSFQWDMATFVWNRFAENFGSNWASPYMYNVLPFLGGLPSPMWRLRHHEAVVLIANEPPPVDYFSITTFCLFSWKRGLFFASLGDAINVLNIHDNQKHDDITHNNNNDNDLFAHVVVTQSSQHTLQQVQQALQKSGVPKHAIHVAIIPSELVDDDQFALFEVVMRLFRFHDKAQGEAYLQSNHPVFYIQGKPPPPESKSSLLLPKPTYKDRTHSSHVNEVALYANEFDQYQEAVVSRIQGAFGPPKTQMKVEPVPFSPLYIRGLHCLEQGGHCLGDCPDAAYFGSNIDPNKEDIPTLQLAHSNEMHVIAMVDHRKTNTSIYSNLALMKSPRKQIIQKSRMDIRGTPVGVMSNREFFPQDNNNNNNPQSPFLSWAFTRNPDHCTALKNLVDGCTVVSEQDVKLEAYVAYCERLYLNPITGTGPDWNKVLPARLYHVRNIPIEGVMEARRQENAALFAKLRLPSSTNVPLKLFSGEEPLRFLHIVKTGGEAIENYLWSRSDMVPKIHYRACFQSALRNITGTEAIAAAAKTFSCKSVATFISTLLCGLNCECCAADMHEEGRFHGTLLRSPRSHTLSLFTHGHNAHHTYLARIASDVPLYLAEGLLVYSETACGHSGTGGVKDWKQALEANLEASLSSWPLREQTSNVQTGPSGVQVISLRNTQSHALACSKTSRGSLGQHYRVVPPQPDGNDKHEQSSAAVDILEPDIEQALQSLHRMEWVGITDLFHPSLCLLHYQANQTLPQACDCNHKDHYTKNPATKPLPEAIWVEYRNKKRKKTDVPQHLWDMVDDHTSIDSQVYVAGLRLLLARLQRVEEQTGVSILACIDWITLKRNTEYIPGLWAGAESLLVPDEPEESHSTSGDEEGANAEELVETDEGRVNEIARDEAMETEGHEEVANQEKAGGEPPHADEVLDAGEHDIQGTESESNENQPTEAATGDQNEIGDDNKSAEPNEQEY</sequence>
<feature type="compositionally biased region" description="Polar residues" evidence="1">
    <location>
        <begin position="989"/>
        <end position="1007"/>
    </location>
</feature>
<evidence type="ECO:0000313" key="3">
    <source>
        <dbReference type="Proteomes" id="UP001153069"/>
    </source>
</evidence>
<accession>A0A9N8DJG1</accession>
<organism evidence="2 3">
    <name type="scientific">Seminavis robusta</name>
    <dbReference type="NCBI Taxonomy" id="568900"/>
    <lineage>
        <taxon>Eukaryota</taxon>
        <taxon>Sar</taxon>
        <taxon>Stramenopiles</taxon>
        <taxon>Ochrophyta</taxon>
        <taxon>Bacillariophyta</taxon>
        <taxon>Bacillariophyceae</taxon>
        <taxon>Bacillariophycidae</taxon>
        <taxon>Naviculales</taxon>
        <taxon>Naviculaceae</taxon>
        <taxon>Seminavis</taxon>
    </lineage>
</organism>
<name>A0A9N8DJG1_9STRA</name>
<evidence type="ECO:0000256" key="1">
    <source>
        <dbReference type="SAM" id="MobiDB-lite"/>
    </source>
</evidence>
<gene>
    <name evidence="2" type="ORF">SEMRO_120_G058330.1</name>
</gene>
<protein>
    <submittedName>
        <fullName evidence="2">Uncharacterized protein</fullName>
    </submittedName>
</protein>
<reference evidence="2" key="1">
    <citation type="submission" date="2020-06" db="EMBL/GenBank/DDBJ databases">
        <authorList>
            <consortium name="Plant Systems Biology data submission"/>
        </authorList>
    </citation>
    <scope>NUCLEOTIDE SEQUENCE</scope>
    <source>
        <strain evidence="2">D6</strain>
    </source>
</reference>
<dbReference type="AlphaFoldDB" id="A0A9N8DJG1"/>
<feature type="compositionally biased region" description="Acidic residues" evidence="1">
    <location>
        <begin position="928"/>
        <end position="941"/>
    </location>
</feature>
<dbReference type="Proteomes" id="UP001153069">
    <property type="component" value="Unassembled WGS sequence"/>
</dbReference>
<proteinExistence type="predicted"/>
<feature type="region of interest" description="Disordered" evidence="1">
    <location>
        <begin position="917"/>
        <end position="1024"/>
    </location>
</feature>
<feature type="compositionally biased region" description="Basic and acidic residues" evidence="1">
    <location>
        <begin position="942"/>
        <end position="965"/>
    </location>
</feature>
<dbReference type="OrthoDB" id="432357at2759"/>
<dbReference type="Gene3D" id="3.40.50.300">
    <property type="entry name" value="P-loop containing nucleotide triphosphate hydrolases"/>
    <property type="match status" value="1"/>
</dbReference>
<dbReference type="InterPro" id="IPR027417">
    <property type="entry name" value="P-loop_NTPase"/>
</dbReference>
<comment type="caution">
    <text evidence="2">The sequence shown here is derived from an EMBL/GenBank/DDBJ whole genome shotgun (WGS) entry which is preliminary data.</text>
</comment>